<gene>
    <name evidence="8" type="primary">LOC101852932</name>
</gene>
<evidence type="ECO:0000259" key="6">
    <source>
        <dbReference type="PROSITE" id="PS50850"/>
    </source>
</evidence>
<dbReference type="InterPro" id="IPR011701">
    <property type="entry name" value="MFS"/>
</dbReference>
<dbReference type="SUPFAM" id="SSF103473">
    <property type="entry name" value="MFS general substrate transporter"/>
    <property type="match status" value="1"/>
</dbReference>
<dbReference type="Gene3D" id="1.20.1250.20">
    <property type="entry name" value="MFS general substrate transporter like domains"/>
    <property type="match status" value="1"/>
</dbReference>
<evidence type="ECO:0000256" key="2">
    <source>
        <dbReference type="ARBA" id="ARBA00022692"/>
    </source>
</evidence>
<evidence type="ECO:0000313" key="8">
    <source>
        <dbReference type="RefSeq" id="XP_012938823.1"/>
    </source>
</evidence>
<sequence length="462" mass="50857">MLCIMCIFHSLGRRVSIIVISSLLIVASFASSFIYNIPSLLVLRFLTGVGSVQAYTASYVLALEFLTPVHRNRFNVVLNIMWVLGGFLLTGLAYFVRDFQHLCYAIGGPVVVLVILTWLAPESPRWYLVKGRHEECRKVLERVARINKAPFPQELFQKMIKKNTVPQQKEQLTKQAEGDELVKRGISDGELVAGDACEETTVTVRAGRKENYLTLYKHKDTGIRMLIFVLNWTVNALVYYALVFNVSNMGGSIYVNFAFTNGADLLGLIVVFVVVDRLGRKASYEAFLLLSAVACLATVIPFYFAEPGMTSTIVNILSLIGRFGVSSSFNILFMFSSEFVPTPLRTTSLGIFSLSSRLGSVSGPFIADVGVLLGGRMKEVLPLLVCGIAGLIAFLSALILPETNKQSLPNTIADTKNLIKSQKKKGTPSLGSFVRVTDLDVPVFIPDRGTSEEESRLKLSGI</sequence>
<dbReference type="PROSITE" id="PS50850">
    <property type="entry name" value="MFS"/>
    <property type="match status" value="1"/>
</dbReference>
<protein>
    <submittedName>
        <fullName evidence="8">Organic cation transporter protein</fullName>
    </submittedName>
</protein>
<dbReference type="InterPro" id="IPR020846">
    <property type="entry name" value="MFS_dom"/>
</dbReference>
<keyword evidence="2 5" id="KW-0812">Transmembrane</keyword>
<evidence type="ECO:0000256" key="4">
    <source>
        <dbReference type="ARBA" id="ARBA00023136"/>
    </source>
</evidence>
<dbReference type="InterPro" id="IPR036259">
    <property type="entry name" value="MFS_trans_sf"/>
</dbReference>
<feature type="transmembrane region" description="Helical" evidence="5">
    <location>
        <begin position="15"/>
        <end position="35"/>
    </location>
</feature>
<keyword evidence="4 5" id="KW-0472">Membrane</keyword>
<dbReference type="PANTHER" id="PTHR24064">
    <property type="entry name" value="SOLUTE CARRIER FAMILY 22 MEMBER"/>
    <property type="match status" value="1"/>
</dbReference>
<dbReference type="PROSITE" id="PS00216">
    <property type="entry name" value="SUGAR_TRANSPORT_1"/>
    <property type="match status" value="1"/>
</dbReference>
<reference evidence="8" key="1">
    <citation type="submission" date="2025-08" db="UniProtKB">
        <authorList>
            <consortium name="RefSeq"/>
        </authorList>
    </citation>
    <scope>IDENTIFICATION</scope>
</reference>
<feature type="transmembrane region" description="Helical" evidence="5">
    <location>
        <begin position="380"/>
        <end position="400"/>
    </location>
</feature>
<comment type="subcellular location">
    <subcellularLocation>
        <location evidence="1">Membrane</location>
        <topology evidence="1">Multi-pass membrane protein</topology>
    </subcellularLocation>
</comment>
<dbReference type="Pfam" id="PF07690">
    <property type="entry name" value="MFS_1"/>
    <property type="match status" value="1"/>
</dbReference>
<feature type="domain" description="Major facilitator superfamily (MFS) profile" evidence="6">
    <location>
        <begin position="1"/>
        <end position="405"/>
    </location>
</feature>
<evidence type="ECO:0000256" key="3">
    <source>
        <dbReference type="ARBA" id="ARBA00022989"/>
    </source>
</evidence>
<feature type="transmembrane region" description="Helical" evidence="5">
    <location>
        <begin position="225"/>
        <end position="247"/>
    </location>
</feature>
<proteinExistence type="predicted"/>
<organism evidence="7 8">
    <name type="scientific">Aplysia californica</name>
    <name type="common">California sea hare</name>
    <dbReference type="NCBI Taxonomy" id="6500"/>
    <lineage>
        <taxon>Eukaryota</taxon>
        <taxon>Metazoa</taxon>
        <taxon>Spiralia</taxon>
        <taxon>Lophotrochozoa</taxon>
        <taxon>Mollusca</taxon>
        <taxon>Gastropoda</taxon>
        <taxon>Heterobranchia</taxon>
        <taxon>Euthyneura</taxon>
        <taxon>Tectipleura</taxon>
        <taxon>Aplysiida</taxon>
        <taxon>Aplysioidea</taxon>
        <taxon>Aplysiidae</taxon>
        <taxon>Aplysia</taxon>
    </lineage>
</organism>
<feature type="transmembrane region" description="Helical" evidence="5">
    <location>
        <begin position="316"/>
        <end position="335"/>
    </location>
</feature>
<dbReference type="GeneID" id="101852932"/>
<evidence type="ECO:0000256" key="1">
    <source>
        <dbReference type="ARBA" id="ARBA00004141"/>
    </source>
</evidence>
<feature type="transmembrane region" description="Helical" evidence="5">
    <location>
        <begin position="102"/>
        <end position="120"/>
    </location>
</feature>
<evidence type="ECO:0000256" key="5">
    <source>
        <dbReference type="SAM" id="Phobius"/>
    </source>
</evidence>
<dbReference type="InterPro" id="IPR005829">
    <property type="entry name" value="Sugar_transporter_CS"/>
</dbReference>
<dbReference type="RefSeq" id="XP_012938823.1">
    <property type="nucleotide sequence ID" value="XM_013083369.2"/>
</dbReference>
<dbReference type="Proteomes" id="UP000694888">
    <property type="component" value="Unplaced"/>
</dbReference>
<feature type="transmembrane region" description="Helical" evidence="5">
    <location>
        <begin position="287"/>
        <end position="304"/>
    </location>
</feature>
<evidence type="ECO:0000313" key="7">
    <source>
        <dbReference type="Proteomes" id="UP000694888"/>
    </source>
</evidence>
<name>A0ABM1A1B7_APLCA</name>
<feature type="transmembrane region" description="Helical" evidence="5">
    <location>
        <begin position="253"/>
        <end position="275"/>
    </location>
</feature>
<feature type="transmembrane region" description="Helical" evidence="5">
    <location>
        <begin position="41"/>
        <end position="62"/>
    </location>
</feature>
<feature type="transmembrane region" description="Helical" evidence="5">
    <location>
        <begin position="74"/>
        <end position="96"/>
    </location>
</feature>
<accession>A0ABM1A1B7</accession>
<keyword evidence="7" id="KW-1185">Reference proteome</keyword>
<keyword evidence="3 5" id="KW-1133">Transmembrane helix</keyword>